<evidence type="ECO:0000313" key="2">
    <source>
        <dbReference type="Proteomes" id="UP000050164"/>
    </source>
</evidence>
<protein>
    <submittedName>
        <fullName evidence="1">Uncharacterized protein</fullName>
    </submittedName>
</protein>
<dbReference type="AlphaFoldDB" id="A0A655AJ84"/>
<reference evidence="1 2" key="1">
    <citation type="submission" date="2015-03" db="EMBL/GenBank/DDBJ databases">
        <authorList>
            <consortium name="Pathogen Informatics"/>
        </authorList>
    </citation>
    <scope>NUCLEOTIDE SEQUENCE [LARGE SCALE GENOMIC DNA]</scope>
    <source>
        <strain evidence="1 2">Bir 185</strain>
    </source>
</reference>
<accession>A0A655AJ84</accession>
<evidence type="ECO:0000313" key="1">
    <source>
        <dbReference type="EMBL" id="CKS88782.1"/>
    </source>
</evidence>
<proteinExistence type="predicted"/>
<dbReference type="Proteomes" id="UP000050164">
    <property type="component" value="Unassembled WGS sequence"/>
</dbReference>
<organism evidence="1 2">
    <name type="scientific">Mycobacterium tuberculosis</name>
    <dbReference type="NCBI Taxonomy" id="1773"/>
    <lineage>
        <taxon>Bacteria</taxon>
        <taxon>Bacillati</taxon>
        <taxon>Actinomycetota</taxon>
        <taxon>Actinomycetes</taxon>
        <taxon>Mycobacteriales</taxon>
        <taxon>Mycobacteriaceae</taxon>
        <taxon>Mycobacterium</taxon>
        <taxon>Mycobacterium tuberculosis complex</taxon>
    </lineage>
</organism>
<sequence>MVMASRVIVQVLIRLAGPFRGRWVVAVAMTSLYG</sequence>
<gene>
    <name evidence="1" type="ORF">ERS027659_03691</name>
</gene>
<dbReference type="EMBL" id="CNFT01001125">
    <property type="protein sequence ID" value="CKS88782.1"/>
    <property type="molecule type" value="Genomic_DNA"/>
</dbReference>
<name>A0A655AJ84_MYCTX</name>